<evidence type="ECO:0000256" key="4">
    <source>
        <dbReference type="ARBA" id="ARBA00019692"/>
    </source>
</evidence>
<keyword evidence="5" id="KW-1003">Cell membrane</keyword>
<evidence type="ECO:0000256" key="11">
    <source>
        <dbReference type="ARBA" id="ARBA00023136"/>
    </source>
</evidence>
<evidence type="ECO:0000256" key="13">
    <source>
        <dbReference type="ARBA" id="ARBA00030948"/>
    </source>
</evidence>
<dbReference type="GO" id="GO:0016042">
    <property type="term" value="P:lipid catabolic process"/>
    <property type="evidence" value="ECO:0007669"/>
    <property type="project" value="UniProtKB-KW"/>
</dbReference>
<dbReference type="GO" id="GO:0006457">
    <property type="term" value="P:protein folding"/>
    <property type="evidence" value="ECO:0007669"/>
    <property type="project" value="InterPro"/>
</dbReference>
<dbReference type="AlphaFoldDB" id="A0AB39UWX5"/>
<evidence type="ECO:0000256" key="3">
    <source>
        <dbReference type="ARBA" id="ARBA00010358"/>
    </source>
</evidence>
<feature type="compositionally biased region" description="Basic and acidic residues" evidence="16">
    <location>
        <begin position="50"/>
        <end position="65"/>
    </location>
</feature>
<evidence type="ECO:0000313" key="17">
    <source>
        <dbReference type="EMBL" id="XDT72498.1"/>
    </source>
</evidence>
<evidence type="ECO:0000256" key="9">
    <source>
        <dbReference type="ARBA" id="ARBA00022989"/>
    </source>
</evidence>
<protein>
    <recommendedName>
        <fullName evidence="4">Lipase chaperone</fullName>
    </recommendedName>
    <alternativeName>
        <fullName evidence="15">Lipase foldase</fullName>
    </alternativeName>
    <alternativeName>
        <fullName evidence="13">Lipase helper protein</fullName>
    </alternativeName>
    <alternativeName>
        <fullName evidence="14">Lipase modulator</fullName>
    </alternativeName>
</protein>
<name>A0AB39UWX5_9GAMM</name>
<comment type="function">
    <text evidence="1">May be involved in the folding of the extracellular lipase during its passage through the periplasm.</text>
</comment>
<proteinExistence type="inferred from homology"/>
<keyword evidence="7" id="KW-0812">Transmembrane</keyword>
<dbReference type="SUPFAM" id="SSF158855">
    <property type="entry name" value="Lipase chaperone-like"/>
    <property type="match status" value="1"/>
</dbReference>
<keyword evidence="12" id="KW-0143">Chaperone</keyword>
<evidence type="ECO:0000256" key="6">
    <source>
        <dbReference type="ARBA" id="ARBA00022519"/>
    </source>
</evidence>
<dbReference type="EMBL" id="CP154858">
    <property type="protein sequence ID" value="XDT72498.1"/>
    <property type="molecule type" value="Genomic_DNA"/>
</dbReference>
<reference evidence="17" key="1">
    <citation type="submission" date="2024-05" db="EMBL/GenBank/DDBJ databases">
        <title>Genome sequencing of novel strain.</title>
        <authorList>
            <person name="Ganbat D."/>
            <person name="Ganbat S."/>
            <person name="Lee S.-J."/>
        </authorList>
    </citation>
    <scope>NUCLEOTIDE SEQUENCE</scope>
    <source>
        <strain evidence="17">SMD15-11</strain>
    </source>
</reference>
<evidence type="ECO:0000256" key="5">
    <source>
        <dbReference type="ARBA" id="ARBA00022475"/>
    </source>
</evidence>
<evidence type="ECO:0000256" key="12">
    <source>
        <dbReference type="ARBA" id="ARBA00023186"/>
    </source>
</evidence>
<comment type="similarity">
    <text evidence="3">Belongs to the lipase chaperone family.</text>
</comment>
<evidence type="ECO:0000256" key="8">
    <source>
        <dbReference type="ARBA" id="ARBA00022963"/>
    </source>
</evidence>
<keyword evidence="8" id="KW-0442">Lipid degradation</keyword>
<dbReference type="RefSeq" id="WP_369601504.1">
    <property type="nucleotide sequence ID" value="NZ_CP154858.1"/>
</dbReference>
<evidence type="ECO:0000256" key="16">
    <source>
        <dbReference type="SAM" id="MobiDB-lite"/>
    </source>
</evidence>
<evidence type="ECO:0000256" key="2">
    <source>
        <dbReference type="ARBA" id="ARBA00004383"/>
    </source>
</evidence>
<keyword evidence="9" id="KW-1133">Transmembrane helix</keyword>
<accession>A0AB39UWX5</accession>
<sequence length="360" mass="40036">MRGKVAGLALGAGLILVAAVYSFTPGRVLSTEGALSDSAAVSDATGYSEQAERLEADRDAADSRQVRYSTPPRPDRVFAPSLEGTDVDGRLAADASGHLIIDRHVRDFFDYFLNTAGERPPEEVLAEILRYARTYLPATAAEEARQLLDAYLGYKQAALAMMARPLDPAATGSPEALRSTLEDSFDALKALRRQHMPAEAVEAFFADEEAYASYTLERMRIQMDSSLSESERLAQMAALRERLPPEIRETEIQVTETAARHAEIQRLREQADSEAGLRQALASRRLPVAQIEQIVADYRADQAFEAAYQRYRVARDRVVGQVADMAERSSRLKQLRANFFTEPDQMTLAQLRDIEELEAY</sequence>
<keyword evidence="10" id="KW-0443">Lipid metabolism</keyword>
<gene>
    <name evidence="17" type="ORF">AAIA72_00485</name>
</gene>
<dbReference type="InterPro" id="IPR004961">
    <property type="entry name" value="Lipase_chaperone"/>
</dbReference>
<dbReference type="Pfam" id="PF03280">
    <property type="entry name" value="Lipase_chap"/>
    <property type="match status" value="1"/>
</dbReference>
<dbReference type="GO" id="GO:0005886">
    <property type="term" value="C:plasma membrane"/>
    <property type="evidence" value="ECO:0007669"/>
    <property type="project" value="UniProtKB-SubCell"/>
</dbReference>
<dbReference type="KEGG" id="tcd:AAIA72_00485"/>
<organism evidence="17">
    <name type="scientific">Thermohahella caldifontis</name>
    <dbReference type="NCBI Taxonomy" id="3142973"/>
    <lineage>
        <taxon>Bacteria</taxon>
        <taxon>Pseudomonadati</taxon>
        <taxon>Pseudomonadota</taxon>
        <taxon>Gammaproteobacteria</taxon>
        <taxon>Oceanospirillales</taxon>
        <taxon>Hahellaceae</taxon>
        <taxon>Thermohahella</taxon>
    </lineage>
</organism>
<feature type="region of interest" description="Disordered" evidence="16">
    <location>
        <begin position="40"/>
        <end position="81"/>
    </location>
</feature>
<evidence type="ECO:0000256" key="7">
    <source>
        <dbReference type="ARBA" id="ARBA00022692"/>
    </source>
</evidence>
<evidence type="ECO:0000256" key="15">
    <source>
        <dbReference type="ARBA" id="ARBA00033028"/>
    </source>
</evidence>
<keyword evidence="11" id="KW-0472">Membrane</keyword>
<dbReference type="GO" id="GO:0051082">
    <property type="term" value="F:unfolded protein binding"/>
    <property type="evidence" value="ECO:0007669"/>
    <property type="project" value="InterPro"/>
</dbReference>
<evidence type="ECO:0000256" key="10">
    <source>
        <dbReference type="ARBA" id="ARBA00023098"/>
    </source>
</evidence>
<keyword evidence="6" id="KW-0997">Cell inner membrane</keyword>
<evidence type="ECO:0000256" key="14">
    <source>
        <dbReference type="ARBA" id="ARBA00031542"/>
    </source>
</evidence>
<comment type="subcellular location">
    <subcellularLocation>
        <location evidence="2">Cell inner membrane</location>
        <topology evidence="2">Single-pass membrane protein</topology>
        <orientation evidence="2">Periplasmic side</orientation>
    </subcellularLocation>
</comment>
<evidence type="ECO:0000256" key="1">
    <source>
        <dbReference type="ARBA" id="ARBA00003280"/>
    </source>
</evidence>